<evidence type="ECO:0000313" key="1">
    <source>
        <dbReference type="EMBL" id="KAI4389211.1"/>
    </source>
</evidence>
<protein>
    <submittedName>
        <fullName evidence="1">Uncharacterized protein</fullName>
    </submittedName>
</protein>
<dbReference type="EMBL" id="CM042880">
    <property type="protein sequence ID" value="KAI4389211.1"/>
    <property type="molecule type" value="Genomic_DNA"/>
</dbReference>
<accession>A0ACB9SGM2</accession>
<proteinExistence type="predicted"/>
<name>A0ACB9SGM2_9MYRT</name>
<evidence type="ECO:0000313" key="2">
    <source>
        <dbReference type="Proteomes" id="UP001057402"/>
    </source>
</evidence>
<reference evidence="2" key="1">
    <citation type="journal article" date="2023" name="Front. Plant Sci.">
        <title>Chromosomal-level genome assembly of Melastoma candidum provides insights into trichome evolution.</title>
        <authorList>
            <person name="Zhong Y."/>
            <person name="Wu W."/>
            <person name="Sun C."/>
            <person name="Zou P."/>
            <person name="Liu Y."/>
            <person name="Dai S."/>
            <person name="Zhou R."/>
        </authorList>
    </citation>
    <scope>NUCLEOTIDE SEQUENCE [LARGE SCALE GENOMIC DNA]</scope>
</reference>
<keyword evidence="2" id="KW-1185">Reference proteome</keyword>
<dbReference type="Proteomes" id="UP001057402">
    <property type="component" value="Chromosome 1"/>
</dbReference>
<gene>
    <name evidence="1" type="ORF">MLD38_001460</name>
</gene>
<sequence length="158" mass="17186">MARSLAALLLLVLPAIALAARPARQPMVLQGKVYCDNCRAGFETPLSTYIPGAKVRVECKDTKTMQPLYSQETTTDSTGSYKMLVSDDHQDQTCDALLVSSPDHACSTPAAGRDRARVILTRNNGMASDNRYANAMGFMKTEAVEGCAKVLQMYQDFA</sequence>
<comment type="caution">
    <text evidence="1">The sequence shown here is derived from an EMBL/GenBank/DDBJ whole genome shotgun (WGS) entry which is preliminary data.</text>
</comment>
<organism evidence="1 2">
    <name type="scientific">Melastoma candidum</name>
    <dbReference type="NCBI Taxonomy" id="119954"/>
    <lineage>
        <taxon>Eukaryota</taxon>
        <taxon>Viridiplantae</taxon>
        <taxon>Streptophyta</taxon>
        <taxon>Embryophyta</taxon>
        <taxon>Tracheophyta</taxon>
        <taxon>Spermatophyta</taxon>
        <taxon>Magnoliopsida</taxon>
        <taxon>eudicotyledons</taxon>
        <taxon>Gunneridae</taxon>
        <taxon>Pentapetalae</taxon>
        <taxon>rosids</taxon>
        <taxon>malvids</taxon>
        <taxon>Myrtales</taxon>
        <taxon>Melastomataceae</taxon>
        <taxon>Melastomatoideae</taxon>
        <taxon>Melastomateae</taxon>
        <taxon>Melastoma</taxon>
    </lineage>
</organism>